<dbReference type="Proteomes" id="UP000182740">
    <property type="component" value="Unassembled WGS sequence"/>
</dbReference>
<accession>A0A1K1SLS4</accession>
<protein>
    <submittedName>
        <fullName evidence="1">Uncharacterized protein</fullName>
    </submittedName>
</protein>
<evidence type="ECO:0000313" key="1">
    <source>
        <dbReference type="EMBL" id="SFW85140.1"/>
    </source>
</evidence>
<name>A0A1K1SLS4_9PSEU</name>
<organism evidence="1 2">
    <name type="scientific">Amycolatopsis australiensis</name>
    <dbReference type="NCBI Taxonomy" id="546364"/>
    <lineage>
        <taxon>Bacteria</taxon>
        <taxon>Bacillati</taxon>
        <taxon>Actinomycetota</taxon>
        <taxon>Actinomycetes</taxon>
        <taxon>Pseudonocardiales</taxon>
        <taxon>Pseudonocardiaceae</taxon>
        <taxon>Amycolatopsis</taxon>
    </lineage>
</organism>
<gene>
    <name evidence="1" type="ORF">SAMN04489730_6053</name>
</gene>
<reference evidence="2" key="1">
    <citation type="submission" date="2016-11" db="EMBL/GenBank/DDBJ databases">
        <authorList>
            <person name="Varghese N."/>
            <person name="Submissions S."/>
        </authorList>
    </citation>
    <scope>NUCLEOTIDE SEQUENCE [LARGE SCALE GENOMIC DNA]</scope>
    <source>
        <strain evidence="2">DSM 44671</strain>
    </source>
</reference>
<keyword evidence="2" id="KW-1185">Reference proteome</keyword>
<evidence type="ECO:0000313" key="2">
    <source>
        <dbReference type="Proteomes" id="UP000182740"/>
    </source>
</evidence>
<dbReference type="AlphaFoldDB" id="A0A1K1SLS4"/>
<proteinExistence type="predicted"/>
<sequence>MPVNTGETTLADLAALGDAATELLEQISEQLATAASRR</sequence>
<dbReference type="EMBL" id="FPJG01000006">
    <property type="protein sequence ID" value="SFW85140.1"/>
    <property type="molecule type" value="Genomic_DNA"/>
</dbReference>